<organism evidence="1 2">
    <name type="scientific">Panagrolaimus sp. PS1159</name>
    <dbReference type="NCBI Taxonomy" id="55785"/>
    <lineage>
        <taxon>Eukaryota</taxon>
        <taxon>Metazoa</taxon>
        <taxon>Ecdysozoa</taxon>
        <taxon>Nematoda</taxon>
        <taxon>Chromadorea</taxon>
        <taxon>Rhabditida</taxon>
        <taxon>Tylenchina</taxon>
        <taxon>Panagrolaimomorpha</taxon>
        <taxon>Panagrolaimoidea</taxon>
        <taxon>Panagrolaimidae</taxon>
        <taxon>Panagrolaimus</taxon>
    </lineage>
</organism>
<evidence type="ECO:0000313" key="2">
    <source>
        <dbReference type="WBParaSite" id="PS1159_v2.g3187.t1"/>
    </source>
</evidence>
<evidence type="ECO:0000313" key="1">
    <source>
        <dbReference type="Proteomes" id="UP000887580"/>
    </source>
</evidence>
<dbReference type="WBParaSite" id="PS1159_v2.g3187.t1">
    <property type="protein sequence ID" value="PS1159_v2.g3187.t1"/>
    <property type="gene ID" value="PS1159_v2.g3187"/>
</dbReference>
<protein>
    <submittedName>
        <fullName evidence="2">Uncharacterized protein</fullName>
    </submittedName>
</protein>
<reference evidence="2" key="1">
    <citation type="submission" date="2022-11" db="UniProtKB">
        <authorList>
            <consortium name="WormBaseParasite"/>
        </authorList>
    </citation>
    <scope>IDENTIFICATION</scope>
</reference>
<name>A0AC35GA45_9BILA</name>
<accession>A0AC35GA45</accession>
<sequence length="169" mass="18779">MAAFTIFSLFFLVVFAQNIDGNEQFLHVLCTELHATPIGAAYNSPDAAMDACVDGNTCAGFKRISDNAYQLLYRLTGYEFDDTQDYFLWDKSGGETYPNQPNAIDSKILSGIYLSQCPLSFNLVSTPTTICSGAITSDMCYSYPSYMAPQYDGTYCYVLTKQQVLDTWA</sequence>
<dbReference type="Proteomes" id="UP000887580">
    <property type="component" value="Unplaced"/>
</dbReference>
<proteinExistence type="predicted"/>